<dbReference type="Proteomes" id="UP000053840">
    <property type="component" value="Unassembled WGS sequence"/>
</dbReference>
<feature type="compositionally biased region" description="Acidic residues" evidence="1">
    <location>
        <begin position="40"/>
        <end position="51"/>
    </location>
</feature>
<evidence type="ECO:0000313" key="2">
    <source>
        <dbReference type="EMBL" id="KFQ53750.1"/>
    </source>
</evidence>
<accession>A0A091SA51</accession>
<feature type="region of interest" description="Disordered" evidence="1">
    <location>
        <begin position="10"/>
        <end position="51"/>
    </location>
</feature>
<protein>
    <submittedName>
        <fullName evidence="2">Uncharacterized protein</fullName>
    </submittedName>
</protein>
<dbReference type="AlphaFoldDB" id="A0A091SA51"/>
<proteinExistence type="predicted"/>
<dbReference type="EMBL" id="KK945150">
    <property type="protein sequence ID" value="KFQ53750.1"/>
    <property type="molecule type" value="Genomic_DNA"/>
</dbReference>
<keyword evidence="3" id="KW-1185">Reference proteome</keyword>
<evidence type="ECO:0000256" key="1">
    <source>
        <dbReference type="SAM" id="MobiDB-lite"/>
    </source>
</evidence>
<sequence length="51" mass="5919">IPAEIQEALINSSNKANKRKRDDVDQEEEESLLAELERDLLEDDSEDLTYK</sequence>
<gene>
    <name evidence="2" type="ORF">N333_02154</name>
</gene>
<evidence type="ECO:0000313" key="3">
    <source>
        <dbReference type="Proteomes" id="UP000053840"/>
    </source>
</evidence>
<name>A0A091SA51_NESNO</name>
<feature type="non-terminal residue" evidence="2">
    <location>
        <position position="51"/>
    </location>
</feature>
<feature type="non-terminal residue" evidence="2">
    <location>
        <position position="1"/>
    </location>
</feature>
<reference evidence="2 3" key="1">
    <citation type="submission" date="2014-04" db="EMBL/GenBank/DDBJ databases">
        <title>Genome evolution of avian class.</title>
        <authorList>
            <person name="Zhang G."/>
            <person name="Li C."/>
        </authorList>
    </citation>
    <scope>NUCLEOTIDE SEQUENCE [LARGE SCALE GENOMIC DNA]</scope>
    <source>
        <strain evidence="2">BGI_N333</strain>
    </source>
</reference>
<organism evidence="2 3">
    <name type="scientific">Nestor notabilis</name>
    <name type="common">Kea</name>
    <dbReference type="NCBI Taxonomy" id="176057"/>
    <lineage>
        <taxon>Eukaryota</taxon>
        <taxon>Metazoa</taxon>
        <taxon>Chordata</taxon>
        <taxon>Craniata</taxon>
        <taxon>Vertebrata</taxon>
        <taxon>Euteleostomi</taxon>
        <taxon>Archelosauria</taxon>
        <taxon>Archosauria</taxon>
        <taxon>Dinosauria</taxon>
        <taxon>Saurischia</taxon>
        <taxon>Theropoda</taxon>
        <taxon>Coelurosauria</taxon>
        <taxon>Aves</taxon>
        <taxon>Neognathae</taxon>
        <taxon>Neoaves</taxon>
        <taxon>Telluraves</taxon>
        <taxon>Australaves</taxon>
        <taxon>Psittaciformes</taxon>
        <taxon>Psittacidae</taxon>
        <taxon>Nestor</taxon>
    </lineage>
</organism>